<dbReference type="OrthoDB" id="5858699at2759"/>
<organism evidence="2 3">
    <name type="scientific">Haemonchus contortus</name>
    <name type="common">Barber pole worm</name>
    <dbReference type="NCBI Taxonomy" id="6289"/>
    <lineage>
        <taxon>Eukaryota</taxon>
        <taxon>Metazoa</taxon>
        <taxon>Ecdysozoa</taxon>
        <taxon>Nematoda</taxon>
        <taxon>Chromadorea</taxon>
        <taxon>Rhabditida</taxon>
        <taxon>Rhabditina</taxon>
        <taxon>Rhabditomorpha</taxon>
        <taxon>Strongyloidea</taxon>
        <taxon>Trichostrongylidae</taxon>
        <taxon>Haemonchus</taxon>
    </lineage>
</organism>
<keyword evidence="2" id="KW-1185">Reference proteome</keyword>
<dbReference type="WBParaSite" id="HCON_00123300-00001">
    <property type="protein sequence ID" value="HCON_00123300-00001"/>
    <property type="gene ID" value="HCON_00123300"/>
</dbReference>
<evidence type="ECO:0000256" key="1">
    <source>
        <dbReference type="SAM" id="SignalP"/>
    </source>
</evidence>
<dbReference type="PANTHER" id="PTHR34721">
    <property type="entry name" value="PROTEIN CBG09734"/>
    <property type="match status" value="1"/>
</dbReference>
<dbReference type="AlphaFoldDB" id="A0A7I4YMR8"/>
<dbReference type="PANTHER" id="PTHR34721:SF11">
    <property type="entry name" value="ACTIVIN_RECP DOMAIN-CONTAINING PROTEIN"/>
    <property type="match status" value="1"/>
</dbReference>
<feature type="signal peptide" evidence="1">
    <location>
        <begin position="1"/>
        <end position="26"/>
    </location>
</feature>
<sequence>PLPIHTMFSLRFTGVFLLAVVCSAIALQCYSGQTSSKDKPSSKTVCNPPYGQYCTKVVTKGDGQTINTYDCDRTGMCSKDGCYTGFNNAQICCCGKDLCNSSMKFSSLFAVVPIALIKLLGL</sequence>
<reference evidence="3" key="1">
    <citation type="submission" date="2020-12" db="UniProtKB">
        <authorList>
            <consortium name="WormBaseParasite"/>
        </authorList>
    </citation>
    <scope>IDENTIFICATION</scope>
    <source>
        <strain evidence="3">MHco3</strain>
    </source>
</reference>
<evidence type="ECO:0000313" key="3">
    <source>
        <dbReference type="WBParaSite" id="HCON_00123300-00001"/>
    </source>
</evidence>
<protein>
    <submittedName>
        <fullName evidence="3">Activin_recp domain-containing protein</fullName>
    </submittedName>
</protein>
<evidence type="ECO:0000313" key="2">
    <source>
        <dbReference type="Proteomes" id="UP000025227"/>
    </source>
</evidence>
<keyword evidence="1" id="KW-0732">Signal</keyword>
<name>A0A7I4YMR8_HAECO</name>
<dbReference type="InterPro" id="IPR045860">
    <property type="entry name" value="Snake_toxin-like_sf"/>
</dbReference>
<dbReference type="SUPFAM" id="SSF57302">
    <property type="entry name" value="Snake toxin-like"/>
    <property type="match status" value="1"/>
</dbReference>
<proteinExistence type="predicted"/>
<feature type="chain" id="PRO_5029784204" evidence="1">
    <location>
        <begin position="27"/>
        <end position="122"/>
    </location>
</feature>
<accession>A0A7I4YMR8</accession>
<dbReference type="Proteomes" id="UP000025227">
    <property type="component" value="Unplaced"/>
</dbReference>
<dbReference type="OMA" id="NSECKGK"/>